<organism evidence="2">
    <name type="scientific">Dehalogenimonas sp. 4OHTPN</name>
    <dbReference type="NCBI Taxonomy" id="3166643"/>
    <lineage>
        <taxon>Bacteria</taxon>
        <taxon>Bacillati</taxon>
        <taxon>Chloroflexota</taxon>
        <taxon>Dehalococcoidia</taxon>
        <taxon>Dehalococcoidales</taxon>
        <taxon>Dehalococcoidaceae</taxon>
        <taxon>Dehalogenimonas</taxon>
    </lineage>
</organism>
<feature type="domain" description="N-acetyltransferase" evidence="1">
    <location>
        <begin position="129"/>
        <end position="211"/>
    </location>
</feature>
<dbReference type="PANTHER" id="PTHR42791">
    <property type="entry name" value="GNAT FAMILY ACETYLTRANSFERASE"/>
    <property type="match status" value="1"/>
</dbReference>
<evidence type="ECO:0000259" key="1">
    <source>
        <dbReference type="PROSITE" id="PS51186"/>
    </source>
</evidence>
<evidence type="ECO:0000313" key="2">
    <source>
        <dbReference type="EMBL" id="XCH32502.1"/>
    </source>
</evidence>
<accession>A0AAU8G6D7</accession>
<gene>
    <name evidence="2" type="ORF">ABV300_04820</name>
</gene>
<dbReference type="GO" id="GO:0016747">
    <property type="term" value="F:acyltransferase activity, transferring groups other than amino-acyl groups"/>
    <property type="evidence" value="ECO:0007669"/>
    <property type="project" value="InterPro"/>
</dbReference>
<proteinExistence type="predicted"/>
<name>A0AAU8G6D7_9CHLR</name>
<sequence>MPEPPVLPYALEGLMPLKPELVHPASITCARAFANDPTTDYLIPDADKRSNLRFAEEYYLKLSLIAGGGTFVTSGKCEGLAMWIDSERKDNFFNHIRAGFPFLPLRCGWRHLFREAALDLHFSRLRKELVPTRHLYLAVLAVDPEYHGLGFASKLMRPMLGHLDDRQLPAYLETQTSRNVEMYRRWGFELLREEPMPDSDLKLYLMSRQPSRTE</sequence>
<reference evidence="2" key="1">
    <citation type="submission" date="2024-06" db="EMBL/GenBank/DDBJ databases">
        <title>A Novel Isolate, Dehalogenimonas sp. Strain 4OHTPN, Dechlorinates Aromatic 4 Hydroxy chlorothalonil by a Novel Reductive Dehalogenase.</title>
        <authorList>
            <person name="Liu G."/>
        </authorList>
    </citation>
    <scope>NUCLEOTIDE SEQUENCE</scope>
    <source>
        <strain evidence="2">4OHTPN</strain>
    </source>
</reference>
<protein>
    <submittedName>
        <fullName evidence="2">GNAT family N-acetyltransferase</fullName>
        <ecNumber evidence="2">2.3.1.-</ecNumber>
    </submittedName>
</protein>
<dbReference type="Gene3D" id="3.40.630.30">
    <property type="match status" value="1"/>
</dbReference>
<dbReference type="CDD" id="cd04301">
    <property type="entry name" value="NAT_SF"/>
    <property type="match status" value="1"/>
</dbReference>
<keyword evidence="2" id="KW-0808">Transferase</keyword>
<dbReference type="EMBL" id="CP159307">
    <property type="protein sequence ID" value="XCH32502.1"/>
    <property type="molecule type" value="Genomic_DNA"/>
</dbReference>
<dbReference type="InterPro" id="IPR000182">
    <property type="entry name" value="GNAT_dom"/>
</dbReference>
<dbReference type="Pfam" id="PF00583">
    <property type="entry name" value="Acetyltransf_1"/>
    <property type="match status" value="1"/>
</dbReference>
<dbReference type="InterPro" id="IPR016181">
    <property type="entry name" value="Acyl_CoA_acyltransferase"/>
</dbReference>
<dbReference type="PANTHER" id="PTHR42791:SF1">
    <property type="entry name" value="N-ACETYLTRANSFERASE DOMAIN-CONTAINING PROTEIN"/>
    <property type="match status" value="1"/>
</dbReference>
<keyword evidence="2" id="KW-0012">Acyltransferase</keyword>
<dbReference type="PROSITE" id="PS51186">
    <property type="entry name" value="GNAT"/>
    <property type="match status" value="1"/>
</dbReference>
<dbReference type="EC" id="2.3.1.-" evidence="2"/>
<dbReference type="RefSeq" id="WP_353713777.1">
    <property type="nucleotide sequence ID" value="NZ_CP159307.1"/>
</dbReference>
<dbReference type="InterPro" id="IPR052523">
    <property type="entry name" value="Trichothecene_AcTrans"/>
</dbReference>
<dbReference type="AlphaFoldDB" id="A0AAU8G6D7"/>
<dbReference type="SUPFAM" id="SSF55729">
    <property type="entry name" value="Acyl-CoA N-acyltransferases (Nat)"/>
    <property type="match status" value="1"/>
</dbReference>